<name>A0A183JIK2_9TREM</name>
<reference evidence="12 13" key="2">
    <citation type="submission" date="2018-11" db="EMBL/GenBank/DDBJ databases">
        <authorList>
            <consortium name="Pathogen Informatics"/>
        </authorList>
    </citation>
    <scope>NUCLEOTIDE SEQUENCE [LARGE SCALE GENOMIC DNA]</scope>
    <source>
        <strain evidence="12">Dakar</strain>
        <strain evidence="13">Dakar, Senegal</strain>
    </source>
</reference>
<evidence type="ECO:0000256" key="5">
    <source>
        <dbReference type="ARBA" id="ARBA00023040"/>
    </source>
</evidence>
<evidence type="ECO:0000256" key="9">
    <source>
        <dbReference type="SAM" id="MobiDB-lite"/>
    </source>
</evidence>
<feature type="domain" description="G-protein coupled receptors family 1 profile" evidence="11">
    <location>
        <begin position="44"/>
        <end position="713"/>
    </location>
</feature>
<reference evidence="14" key="1">
    <citation type="submission" date="2016-06" db="UniProtKB">
        <authorList>
            <consortium name="WormBaseParasite"/>
        </authorList>
    </citation>
    <scope>IDENTIFICATION</scope>
</reference>
<feature type="transmembrane region" description="Helical" evidence="10">
    <location>
        <begin position="697"/>
        <end position="716"/>
    </location>
</feature>
<feature type="compositionally biased region" description="Polar residues" evidence="9">
    <location>
        <begin position="412"/>
        <end position="423"/>
    </location>
</feature>
<feature type="transmembrane region" description="Helical" evidence="10">
    <location>
        <begin position="29"/>
        <end position="54"/>
    </location>
</feature>
<dbReference type="PANTHER" id="PTHR24248">
    <property type="entry name" value="ADRENERGIC RECEPTOR-RELATED G-PROTEIN COUPLED RECEPTOR"/>
    <property type="match status" value="1"/>
</dbReference>
<evidence type="ECO:0000313" key="12">
    <source>
        <dbReference type="EMBL" id="VDO75137.1"/>
    </source>
</evidence>
<feature type="region of interest" description="Disordered" evidence="9">
    <location>
        <begin position="437"/>
        <end position="457"/>
    </location>
</feature>
<dbReference type="Pfam" id="PF00001">
    <property type="entry name" value="7tm_1"/>
    <property type="match status" value="1"/>
</dbReference>
<accession>A0A183JIK2</accession>
<feature type="transmembrane region" description="Helical" evidence="10">
    <location>
        <begin position="146"/>
        <end position="170"/>
    </location>
</feature>
<evidence type="ECO:0000256" key="4">
    <source>
        <dbReference type="ARBA" id="ARBA00022989"/>
    </source>
</evidence>
<protein>
    <submittedName>
        <fullName evidence="14">G_PROTEIN_RECEP_F1_2 domain-containing protein</fullName>
    </submittedName>
</protein>
<dbReference type="OrthoDB" id="9615015at2759"/>
<evidence type="ECO:0000256" key="3">
    <source>
        <dbReference type="ARBA" id="ARBA00022692"/>
    </source>
</evidence>
<evidence type="ECO:0000256" key="6">
    <source>
        <dbReference type="ARBA" id="ARBA00023136"/>
    </source>
</evidence>
<keyword evidence="7" id="KW-0675">Receptor</keyword>
<keyword evidence="13" id="KW-1185">Reference proteome</keyword>
<dbReference type="PRINTS" id="PR00237">
    <property type="entry name" value="GPCRRHODOPSN"/>
</dbReference>
<feature type="transmembrane region" description="Helical" evidence="10">
    <location>
        <begin position="657"/>
        <end position="677"/>
    </location>
</feature>
<keyword evidence="6 10" id="KW-0472">Membrane</keyword>
<feature type="transmembrane region" description="Helical" evidence="10">
    <location>
        <begin position="66"/>
        <end position="91"/>
    </location>
</feature>
<sequence length="796" mass="92605">MNHTLTITYIEYNNFFNITQFIKSPYKMITLSVLLFINLFIFASNLFMIIILLISKNKRFDATRKFLINLSIIDIQFALYIMPISIIYLILKMNWLSYYILCYLWIIIDIYFCTTNMFNLVIIAFDRMLAINYAVKYNQIMSPTRVRLLLLLIWLLALFIILPLIIYIIWYQFNISSIKKQNMDLTNSLNLNHNNDSNDSIQYKCSLIHVSIYIRLFISICSMYIPTCLMCYFYFHVFSKVIINKRGISIGLLIDNNHDYYRKSKKKFTSSNDHINKIDFNQTDNNHHNIMDNNNKRNKCKIDKTLNYKNINNHSKYGLLRVHVGGKQLLCGNNTFINHKCNSTTNINSIHNNNNGNISQHVKLINNDTNDSTVIINTLPDDSTIQNQDDSYDQLRSTITTTSSSTKDPQQEQEQQHSSLTTEFITSNILMKSDYTVSNEKSNDSNSINLIKPMDKLETSNNNDNNIIMKKHSNSLSEVFLKVNRNKLNDNNQSISQQPHSSSPPPPPPAQQQNFKEKLTNILRKHSFHTLSPYTYIKPLELSQSRRSTGRTDKHDKCNDIITLRRCALMPLNHNTPYSSINNEYMIRSNRNSENLSNLSTTFITPRNSNQLDKSIIINDPLLFTSSPSTTTTATTTTTTPNYHYNIKMKHLIELKAIFMFLINTSSIIFCWLPYYTLILFHDILPNLCITFTIYHFFYWLRFLCIAFNPIIYGSASEDLRKAFKRFILHCGKIKHEKKALKRLVLAGLGAAGIPYGHRIIIPQQMKSTDFNNQQYNKSVLFNKPLMVIADIEEKI</sequence>
<evidence type="ECO:0000313" key="13">
    <source>
        <dbReference type="Proteomes" id="UP000279833"/>
    </source>
</evidence>
<evidence type="ECO:0000313" key="14">
    <source>
        <dbReference type="WBParaSite" id="SCUD_0000252601-mRNA-1"/>
    </source>
</evidence>
<organism evidence="14">
    <name type="scientific">Schistosoma curassoni</name>
    <dbReference type="NCBI Taxonomy" id="6186"/>
    <lineage>
        <taxon>Eukaryota</taxon>
        <taxon>Metazoa</taxon>
        <taxon>Spiralia</taxon>
        <taxon>Lophotrochozoa</taxon>
        <taxon>Platyhelminthes</taxon>
        <taxon>Trematoda</taxon>
        <taxon>Digenea</taxon>
        <taxon>Strigeidida</taxon>
        <taxon>Schistosomatoidea</taxon>
        <taxon>Schistosomatidae</taxon>
        <taxon>Schistosoma</taxon>
    </lineage>
</organism>
<feature type="region of interest" description="Disordered" evidence="9">
    <location>
        <begin position="490"/>
        <end position="513"/>
    </location>
</feature>
<feature type="region of interest" description="Disordered" evidence="9">
    <location>
        <begin position="400"/>
        <end position="423"/>
    </location>
</feature>
<evidence type="ECO:0000256" key="8">
    <source>
        <dbReference type="ARBA" id="ARBA00023224"/>
    </source>
</evidence>
<evidence type="ECO:0000256" key="10">
    <source>
        <dbReference type="SAM" id="Phobius"/>
    </source>
</evidence>
<dbReference type="Proteomes" id="UP000279833">
    <property type="component" value="Unassembled WGS sequence"/>
</dbReference>
<feature type="compositionally biased region" description="Polar residues" evidence="9">
    <location>
        <begin position="437"/>
        <end position="449"/>
    </location>
</feature>
<keyword evidence="3 10" id="KW-0812">Transmembrane</keyword>
<dbReference type="PROSITE" id="PS50262">
    <property type="entry name" value="G_PROTEIN_RECEP_F1_2"/>
    <property type="match status" value="1"/>
</dbReference>
<keyword evidence="5" id="KW-0297">G-protein coupled receptor</keyword>
<dbReference type="STRING" id="6186.A0A183JIK2"/>
<dbReference type="AlphaFoldDB" id="A0A183JIK2"/>
<dbReference type="SUPFAM" id="SSF81321">
    <property type="entry name" value="Family A G protein-coupled receptor-like"/>
    <property type="match status" value="1"/>
</dbReference>
<comment type="subcellular location">
    <subcellularLocation>
        <location evidence="1">Cell membrane</location>
        <topology evidence="1">Multi-pass membrane protein</topology>
    </subcellularLocation>
</comment>
<evidence type="ECO:0000256" key="1">
    <source>
        <dbReference type="ARBA" id="ARBA00004651"/>
    </source>
</evidence>
<evidence type="ECO:0000256" key="2">
    <source>
        <dbReference type="ARBA" id="ARBA00022475"/>
    </source>
</evidence>
<dbReference type="Gene3D" id="1.20.1070.10">
    <property type="entry name" value="Rhodopsin 7-helix transmembrane proteins"/>
    <property type="match status" value="2"/>
</dbReference>
<dbReference type="InterPro" id="IPR000276">
    <property type="entry name" value="GPCR_Rhodpsn"/>
</dbReference>
<dbReference type="GO" id="GO:0004930">
    <property type="term" value="F:G protein-coupled receptor activity"/>
    <property type="evidence" value="ECO:0007669"/>
    <property type="project" value="UniProtKB-KW"/>
</dbReference>
<keyword evidence="8" id="KW-0807">Transducer</keyword>
<dbReference type="InterPro" id="IPR017452">
    <property type="entry name" value="GPCR_Rhodpsn_7TM"/>
</dbReference>
<gene>
    <name evidence="12" type="ORF">SCUD_LOCUS2527</name>
</gene>
<dbReference type="WBParaSite" id="SCUD_0000252601-mRNA-1">
    <property type="protein sequence ID" value="SCUD_0000252601-mRNA-1"/>
    <property type="gene ID" value="SCUD_0000252601"/>
</dbReference>
<keyword evidence="4 10" id="KW-1133">Transmembrane helix</keyword>
<evidence type="ECO:0000259" key="11">
    <source>
        <dbReference type="PROSITE" id="PS50262"/>
    </source>
</evidence>
<evidence type="ECO:0000256" key="7">
    <source>
        <dbReference type="ARBA" id="ARBA00023170"/>
    </source>
</evidence>
<feature type="transmembrane region" description="Helical" evidence="10">
    <location>
        <begin position="97"/>
        <end position="125"/>
    </location>
</feature>
<dbReference type="GO" id="GO:0005886">
    <property type="term" value="C:plasma membrane"/>
    <property type="evidence" value="ECO:0007669"/>
    <property type="project" value="UniProtKB-SubCell"/>
</dbReference>
<proteinExistence type="predicted"/>
<dbReference type="EMBL" id="UZAK01002480">
    <property type="protein sequence ID" value="VDO75137.1"/>
    <property type="molecule type" value="Genomic_DNA"/>
</dbReference>
<feature type="transmembrane region" description="Helical" evidence="10">
    <location>
        <begin position="212"/>
        <end position="235"/>
    </location>
</feature>
<keyword evidence="2" id="KW-1003">Cell membrane</keyword>